<reference evidence="2 3" key="1">
    <citation type="submission" date="2022-05" db="EMBL/GenBank/DDBJ databases">
        <authorList>
            <consortium name="Genoscope - CEA"/>
            <person name="William W."/>
        </authorList>
    </citation>
    <scope>NUCLEOTIDE SEQUENCE [LARGE SCALE GENOMIC DNA]</scope>
</reference>
<dbReference type="Gene3D" id="3.90.70.80">
    <property type="match status" value="1"/>
</dbReference>
<feature type="region of interest" description="Disordered" evidence="1">
    <location>
        <begin position="293"/>
        <end position="312"/>
    </location>
</feature>
<gene>
    <name evidence="2" type="ORF">PLOB_00005483</name>
</gene>
<evidence type="ECO:0000313" key="3">
    <source>
        <dbReference type="Proteomes" id="UP001159405"/>
    </source>
</evidence>
<dbReference type="Proteomes" id="UP001159405">
    <property type="component" value="Unassembled WGS sequence"/>
</dbReference>
<accession>A0ABN8QHE4</accession>
<evidence type="ECO:0000313" key="2">
    <source>
        <dbReference type="EMBL" id="CAH3162818.1"/>
    </source>
</evidence>
<comment type="caution">
    <text evidence="2">The sequence shown here is derived from an EMBL/GenBank/DDBJ whole genome shotgun (WGS) entry which is preliminary data.</text>
</comment>
<dbReference type="InterPro" id="IPR038765">
    <property type="entry name" value="Papain-like_cys_pep_sf"/>
</dbReference>
<protein>
    <recommendedName>
        <fullName evidence="4">OTU domain-containing protein</fullName>
    </recommendedName>
</protein>
<dbReference type="SUPFAM" id="SSF54001">
    <property type="entry name" value="Cysteine proteinases"/>
    <property type="match status" value="1"/>
</dbReference>
<feature type="non-terminal residue" evidence="2">
    <location>
        <position position="331"/>
    </location>
</feature>
<evidence type="ECO:0008006" key="4">
    <source>
        <dbReference type="Google" id="ProtNLM"/>
    </source>
</evidence>
<dbReference type="EMBL" id="CALNXK010000124">
    <property type="protein sequence ID" value="CAH3162818.1"/>
    <property type="molecule type" value="Genomic_DNA"/>
</dbReference>
<organism evidence="2 3">
    <name type="scientific">Porites lobata</name>
    <dbReference type="NCBI Taxonomy" id="104759"/>
    <lineage>
        <taxon>Eukaryota</taxon>
        <taxon>Metazoa</taxon>
        <taxon>Cnidaria</taxon>
        <taxon>Anthozoa</taxon>
        <taxon>Hexacorallia</taxon>
        <taxon>Scleractinia</taxon>
        <taxon>Fungiina</taxon>
        <taxon>Poritidae</taxon>
        <taxon>Porites</taxon>
    </lineage>
</organism>
<sequence length="331" mass="37330">MFNLAEDISSLTKSNSFEFRDLSFMDDVLKGFPFTTPNNDENHGDEHESRLKTVLKSYGFKRCPVEGDGDCLLAAIFLEVQRLLESDSVTTLSNHLNCIGLFVTTVPWEAVTKLRKLMVSEWLQNEEYYGLKNLYENEQDILAYEKPGVFGGGLGDAMPLGLANVLRLPIVMFTSIRNFPLVAISPREQVPDAKPIFLAYTQQGPGHYDIANCIPSASEKVPPLSNEVQNFGCRCGQGRDRKNLSKMRCQIPPGKFSCRCECFNRKESCSASCQCKNCGNIYGKRLEWKSEDIKRPRKRAKHASQRSKQSSLCFLKERGEGLKVSGWTKLE</sequence>
<feature type="compositionally biased region" description="Basic residues" evidence="1">
    <location>
        <begin position="295"/>
        <end position="305"/>
    </location>
</feature>
<evidence type="ECO:0000256" key="1">
    <source>
        <dbReference type="SAM" id="MobiDB-lite"/>
    </source>
</evidence>
<keyword evidence="3" id="KW-1185">Reference proteome</keyword>
<name>A0ABN8QHE4_9CNID</name>
<proteinExistence type="predicted"/>
<dbReference type="CDD" id="cd22744">
    <property type="entry name" value="OTU"/>
    <property type="match status" value="1"/>
</dbReference>